<dbReference type="Pfam" id="PF20152">
    <property type="entry name" value="DUF6534"/>
    <property type="match status" value="1"/>
</dbReference>
<evidence type="ECO:0000313" key="3">
    <source>
        <dbReference type="EMBL" id="OBR84898.1"/>
    </source>
</evidence>
<feature type="transmembrane region" description="Helical" evidence="1">
    <location>
        <begin position="65"/>
        <end position="86"/>
    </location>
</feature>
<dbReference type="VEuPathDB" id="FungiDB:I303_04220"/>
<evidence type="ECO:0000256" key="1">
    <source>
        <dbReference type="SAM" id="Phobius"/>
    </source>
</evidence>
<dbReference type="EMBL" id="KI894031">
    <property type="protein sequence ID" value="OBR84898.1"/>
    <property type="molecule type" value="Genomic_DNA"/>
</dbReference>
<dbReference type="KEGG" id="kdj:28967919"/>
<dbReference type="PANTHER" id="PTHR40465">
    <property type="entry name" value="CHROMOSOME 1, WHOLE GENOME SHOTGUN SEQUENCE"/>
    <property type="match status" value="1"/>
</dbReference>
<dbReference type="RefSeq" id="XP_018262740.1">
    <property type="nucleotide sequence ID" value="XM_018407529.1"/>
</dbReference>
<feature type="domain" description="DUF6534" evidence="2">
    <location>
        <begin position="182"/>
        <end position="268"/>
    </location>
</feature>
<dbReference type="AlphaFoldDB" id="A0A1A6A4D0"/>
<feature type="transmembrane region" description="Helical" evidence="1">
    <location>
        <begin position="27"/>
        <end position="53"/>
    </location>
</feature>
<feature type="transmembrane region" description="Helical" evidence="1">
    <location>
        <begin position="106"/>
        <end position="124"/>
    </location>
</feature>
<proteinExistence type="predicted"/>
<feature type="transmembrane region" description="Helical" evidence="1">
    <location>
        <begin position="219"/>
        <end position="239"/>
    </location>
</feature>
<evidence type="ECO:0000313" key="5">
    <source>
        <dbReference type="Proteomes" id="UP000078595"/>
    </source>
</evidence>
<dbReference type="GeneID" id="28967919"/>
<evidence type="ECO:0000313" key="4">
    <source>
        <dbReference type="EMBL" id="WWC62204.1"/>
    </source>
</evidence>
<keyword evidence="1" id="KW-1133">Transmembrane helix</keyword>
<reference evidence="4" key="2">
    <citation type="submission" date="2013-07" db="EMBL/GenBank/DDBJ databases">
        <authorList>
            <consortium name="The Broad Institute Genome Sequencing Platform"/>
            <person name="Cuomo C."/>
            <person name="Litvintseva A."/>
            <person name="Chen Y."/>
            <person name="Heitman J."/>
            <person name="Sun S."/>
            <person name="Springer D."/>
            <person name="Dromer F."/>
            <person name="Young S.K."/>
            <person name="Zeng Q."/>
            <person name="Gargeya S."/>
            <person name="Fitzgerald M."/>
            <person name="Abouelleil A."/>
            <person name="Alvarado L."/>
            <person name="Berlin A.M."/>
            <person name="Chapman S.B."/>
            <person name="Dewar J."/>
            <person name="Goldberg J."/>
            <person name="Griggs A."/>
            <person name="Gujja S."/>
            <person name="Hansen M."/>
            <person name="Howarth C."/>
            <person name="Imamovic A."/>
            <person name="Larimer J."/>
            <person name="McCowan C."/>
            <person name="Murphy C."/>
            <person name="Pearson M."/>
            <person name="Priest M."/>
            <person name="Roberts A."/>
            <person name="Saif S."/>
            <person name="Shea T."/>
            <person name="Sykes S."/>
            <person name="Wortman J."/>
            <person name="Nusbaum C."/>
            <person name="Birren B."/>
        </authorList>
    </citation>
    <scope>NUCLEOTIDE SEQUENCE</scope>
    <source>
        <strain evidence="4">CBS 10117</strain>
    </source>
</reference>
<sequence>MVHRVGFTDEQLNELAKLGISEHLGLYIAPALLGFAFDSMLLGCIIQQLIWNLIWCPFDRRFNQFILFTSVVLAIANTMYNDAYLFHCFASGFGNWYRLVQLDWIRWYPILDSITVTVVQIFYLERAYRLHNRAKWVPLVVLPFILAALSGAIGSTITSSKIPDAYDLRITYPSFYTWLGASLVADILITSIILWDLVRSKTGWSETDLMINKLITISVETQLPSLIIALAFMICYAIKPGSAMNLFFELFHPKVHIVGLLTVLNSRNRLRKELNGPSVKENNFIPKPPGVHIRNSDDAHTNNAFEGSFQPTIILEDGIVVPELGSSVIVEPMIDITLLSSSAPKDIDREDDKDNNTNMMYTHNHPAEVTSLSRIPISVDAGGTTTLLMNKKGDASDQGISIELDDLCKRILQRKDDHGS</sequence>
<keyword evidence="1" id="KW-0812">Transmembrane</keyword>
<dbReference type="STRING" id="1296121.A0A1A6A4D0"/>
<protein>
    <recommendedName>
        <fullName evidence="2">DUF6534 domain-containing protein</fullName>
    </recommendedName>
</protein>
<feature type="transmembrane region" description="Helical" evidence="1">
    <location>
        <begin position="136"/>
        <end position="155"/>
    </location>
</feature>
<keyword evidence="5" id="KW-1185">Reference proteome</keyword>
<dbReference type="Proteomes" id="UP000078595">
    <property type="component" value="Chromosome 5"/>
</dbReference>
<dbReference type="PANTHER" id="PTHR40465:SF1">
    <property type="entry name" value="DUF6534 DOMAIN-CONTAINING PROTEIN"/>
    <property type="match status" value="1"/>
</dbReference>
<dbReference type="EMBL" id="CP144534">
    <property type="protein sequence ID" value="WWC62204.1"/>
    <property type="molecule type" value="Genomic_DNA"/>
</dbReference>
<accession>A0A1A6A4D0</accession>
<dbReference type="InterPro" id="IPR045339">
    <property type="entry name" value="DUF6534"/>
</dbReference>
<gene>
    <name evidence="3" type="ORF">I303_04220</name>
    <name evidence="4" type="ORF">I303_104799</name>
</gene>
<dbReference type="OrthoDB" id="2562493at2759"/>
<organism evidence="3">
    <name type="scientific">Kwoniella dejecticola CBS 10117</name>
    <dbReference type="NCBI Taxonomy" id="1296121"/>
    <lineage>
        <taxon>Eukaryota</taxon>
        <taxon>Fungi</taxon>
        <taxon>Dikarya</taxon>
        <taxon>Basidiomycota</taxon>
        <taxon>Agaricomycotina</taxon>
        <taxon>Tremellomycetes</taxon>
        <taxon>Tremellales</taxon>
        <taxon>Cryptococcaceae</taxon>
        <taxon>Kwoniella</taxon>
    </lineage>
</organism>
<feature type="transmembrane region" description="Helical" evidence="1">
    <location>
        <begin position="175"/>
        <end position="198"/>
    </location>
</feature>
<reference evidence="3" key="1">
    <citation type="submission" date="2013-07" db="EMBL/GenBank/DDBJ databases">
        <title>The Genome Sequence of Cryptococcus dejecticola CBS10117.</title>
        <authorList>
            <consortium name="The Broad Institute Genome Sequencing Platform"/>
            <person name="Cuomo C."/>
            <person name="Litvintseva A."/>
            <person name="Chen Y."/>
            <person name="Heitman J."/>
            <person name="Sun S."/>
            <person name="Springer D."/>
            <person name="Dromer F."/>
            <person name="Young S.K."/>
            <person name="Zeng Q."/>
            <person name="Gargeya S."/>
            <person name="Fitzgerald M."/>
            <person name="Abouelleil A."/>
            <person name="Alvarado L."/>
            <person name="Berlin A.M."/>
            <person name="Chapman S.B."/>
            <person name="Dewar J."/>
            <person name="Goldberg J."/>
            <person name="Griggs A."/>
            <person name="Gujja S."/>
            <person name="Hansen M."/>
            <person name="Howarth C."/>
            <person name="Imamovic A."/>
            <person name="Larimer J."/>
            <person name="McCowan C."/>
            <person name="Murphy C."/>
            <person name="Pearson M."/>
            <person name="Priest M."/>
            <person name="Roberts A."/>
            <person name="Saif S."/>
            <person name="Shea T."/>
            <person name="Sykes S."/>
            <person name="Wortman J."/>
            <person name="Nusbaum C."/>
            <person name="Birren B."/>
        </authorList>
    </citation>
    <scope>NUCLEOTIDE SEQUENCE [LARGE SCALE GENOMIC DNA]</scope>
    <source>
        <strain evidence="3">CBS 10117</strain>
    </source>
</reference>
<reference evidence="4" key="3">
    <citation type="submission" date="2024-02" db="EMBL/GenBank/DDBJ databases">
        <title>Comparative genomics of Cryptococcus and Kwoniella reveals pathogenesis evolution and contrasting modes of karyotype evolution via chromosome fusion or intercentromeric recombination.</title>
        <authorList>
            <person name="Coelho M.A."/>
            <person name="David-Palma M."/>
            <person name="Shea T."/>
            <person name="Bowers K."/>
            <person name="McGinley-Smith S."/>
            <person name="Mohammad A.W."/>
            <person name="Gnirke A."/>
            <person name="Yurkov A.M."/>
            <person name="Nowrousian M."/>
            <person name="Sun S."/>
            <person name="Cuomo C.A."/>
            <person name="Heitman J."/>
        </authorList>
    </citation>
    <scope>NUCLEOTIDE SEQUENCE</scope>
    <source>
        <strain evidence="4">CBS 10117</strain>
    </source>
</reference>
<evidence type="ECO:0000259" key="2">
    <source>
        <dbReference type="Pfam" id="PF20152"/>
    </source>
</evidence>
<keyword evidence="1" id="KW-0472">Membrane</keyword>
<name>A0A1A6A4D0_9TREE</name>